<reference evidence="2 3" key="1">
    <citation type="journal article" date="2008" name="Nat. Biotechnol.">
        <title>Genome sequencing and analysis of the filamentous fungus Penicillium chrysogenum.</title>
        <authorList>
            <person name="van den Berg M.A."/>
            <person name="Albang R."/>
            <person name="Albermann K."/>
            <person name="Badger J.H."/>
            <person name="Daran J.-M."/>
            <person name="Driessen A.J.M."/>
            <person name="Garcia-Estrada C."/>
            <person name="Fedorova N.D."/>
            <person name="Harris D.M."/>
            <person name="Heijne W.H.M."/>
            <person name="Joardar V.S."/>
            <person name="Kiel J.A.K.W."/>
            <person name="Kovalchuk A."/>
            <person name="Martin J.F."/>
            <person name="Nierman W.C."/>
            <person name="Nijland J.G."/>
            <person name="Pronk J.T."/>
            <person name="Roubos J.A."/>
            <person name="van der Klei I.J."/>
            <person name="van Peij N.N.M.E."/>
            <person name="Veenhuis M."/>
            <person name="von Doehren H."/>
            <person name="Wagner C."/>
            <person name="Wortman J.R."/>
            <person name="Bovenberg R.A.L."/>
        </authorList>
    </citation>
    <scope>NUCLEOTIDE SEQUENCE [LARGE SCALE GENOMIC DNA]</scope>
    <source>
        <strain evidence="3">ATCC 28089 / DSM 1075 / NRRL 1951 / Wisconsin 54-1255</strain>
    </source>
</reference>
<gene>
    <name evidence="2" type="ORF">Pc22g24740</name>
    <name evidence="2" type="ORF">PCH_Pc22g24740</name>
</gene>
<dbReference type="EMBL" id="AM920437">
    <property type="protein sequence ID" value="CAP99762.1"/>
    <property type="molecule type" value="Genomic_DNA"/>
</dbReference>
<protein>
    <submittedName>
        <fullName evidence="2">Uncharacterized protein</fullName>
    </submittedName>
</protein>
<feature type="transmembrane region" description="Helical" evidence="1">
    <location>
        <begin position="136"/>
        <end position="156"/>
    </location>
</feature>
<keyword evidence="1" id="KW-1133">Transmembrane helix</keyword>
<evidence type="ECO:0000256" key="1">
    <source>
        <dbReference type="SAM" id="Phobius"/>
    </source>
</evidence>
<dbReference type="VEuPathDB" id="FungiDB:PCH_Pc22g24740"/>
<keyword evidence="1" id="KW-0812">Transmembrane</keyword>
<dbReference type="Proteomes" id="UP000000724">
    <property type="component" value="Contig Pc00c22"/>
</dbReference>
<name>B6HR89_PENRW</name>
<evidence type="ECO:0000313" key="3">
    <source>
        <dbReference type="Proteomes" id="UP000000724"/>
    </source>
</evidence>
<accession>B6HR89</accession>
<proteinExistence type="predicted"/>
<sequence>MASSVAQPRQFGVSRVAAISVSNARRSKSVKIMHGNFTFRIVADRRERQNTGPLGAVCRLRTRPAATGGHCNSNYGSRYELAIVEKRAMLERRLNDVGRGSDRTTRLLRQAEGELQQATNTKTLCTVLRNTRRQSLWLVVLAGSMIGGRSAMVAIARLMGEKSEITTHARYSKRDRQSFTC</sequence>
<evidence type="ECO:0000313" key="2">
    <source>
        <dbReference type="EMBL" id="CAP99762.1"/>
    </source>
</evidence>
<keyword evidence="1" id="KW-0472">Membrane</keyword>
<keyword evidence="3" id="KW-1185">Reference proteome</keyword>
<dbReference type="HOGENOM" id="CLU_1489482_0_0_1"/>
<organism evidence="2 3">
    <name type="scientific">Penicillium rubens (strain ATCC 28089 / DSM 1075 / NRRL 1951 / Wisconsin 54-1255)</name>
    <name type="common">Penicillium chrysogenum</name>
    <dbReference type="NCBI Taxonomy" id="500485"/>
    <lineage>
        <taxon>Eukaryota</taxon>
        <taxon>Fungi</taxon>
        <taxon>Dikarya</taxon>
        <taxon>Ascomycota</taxon>
        <taxon>Pezizomycotina</taxon>
        <taxon>Eurotiomycetes</taxon>
        <taxon>Eurotiomycetidae</taxon>
        <taxon>Eurotiales</taxon>
        <taxon>Aspergillaceae</taxon>
        <taxon>Penicillium</taxon>
        <taxon>Penicillium chrysogenum species complex</taxon>
    </lineage>
</organism>
<dbReference type="AlphaFoldDB" id="B6HR89"/>